<evidence type="ECO:0000259" key="1">
    <source>
        <dbReference type="Pfam" id="PF14261"/>
    </source>
</evidence>
<dbReference type="PANTHER" id="PTHR35586">
    <property type="entry name" value="SLL1691 PROTEIN"/>
    <property type="match status" value="1"/>
</dbReference>
<protein>
    <submittedName>
        <fullName evidence="2">Rpn family recombination-promoting nuclease/putative transposase</fullName>
    </submittedName>
</protein>
<dbReference type="Pfam" id="PF14261">
    <property type="entry name" value="DUF4351"/>
    <property type="match status" value="1"/>
</dbReference>
<keyword evidence="3" id="KW-1185">Reference proteome</keyword>
<accession>A0ABR8A7T6</accession>
<dbReference type="NCBIfam" id="TIGR01784">
    <property type="entry name" value="T_den_put_tspse"/>
    <property type="match status" value="1"/>
</dbReference>
<sequence length="276" mass="31752">MRRDTIFYKLFKQFPGLLFELVDEPPLEADNYQFESVEVKETAFRIDGVFLPPANAASQVVFFAEVQFQKDEDLYFRFFSEVSLFLHRHPIRYHDWMGVIIFGSRNLEPSNLRIHRSLLAGDQVQRIYLDELGDVQQQPLGLGLMLLTIKEGTEAIETARFLLEQAQEQSEIAIIDLIATIIVYKFSNLSREEIINMLGLDVEEPRALREAKEEGRKQEGTSLVIRLLNRRLGGIPEQYLSQVQQLSLSQIEALGEELLDFSTVADLETWLQSNLG</sequence>
<comment type="caution">
    <text evidence="2">The sequence shown here is derived from an EMBL/GenBank/DDBJ whole genome shotgun (WGS) entry which is preliminary data.</text>
</comment>
<gene>
    <name evidence="2" type="ORF">H6G24_10490</name>
</gene>
<dbReference type="Proteomes" id="UP000658514">
    <property type="component" value="Unassembled WGS sequence"/>
</dbReference>
<dbReference type="PANTHER" id="PTHR35586:SF2">
    <property type="entry name" value="SLL1542 PROTEIN"/>
    <property type="match status" value="1"/>
</dbReference>
<name>A0ABR8A7T6_9CYAN</name>
<organism evidence="2 3">
    <name type="scientific">Calothrix parietina FACHB-288</name>
    <dbReference type="NCBI Taxonomy" id="2692896"/>
    <lineage>
        <taxon>Bacteria</taxon>
        <taxon>Bacillati</taxon>
        <taxon>Cyanobacteriota</taxon>
        <taxon>Cyanophyceae</taxon>
        <taxon>Nostocales</taxon>
        <taxon>Calotrichaceae</taxon>
        <taxon>Calothrix</taxon>
    </lineage>
</organism>
<evidence type="ECO:0000313" key="3">
    <source>
        <dbReference type="Proteomes" id="UP000658514"/>
    </source>
</evidence>
<dbReference type="InterPro" id="IPR010106">
    <property type="entry name" value="RpnA"/>
</dbReference>
<dbReference type="InterPro" id="IPR022573">
    <property type="entry name" value="DUF2887"/>
</dbReference>
<proteinExistence type="predicted"/>
<dbReference type="InterPro" id="IPR025587">
    <property type="entry name" value="DUF4351"/>
</dbReference>
<evidence type="ECO:0000313" key="2">
    <source>
        <dbReference type="EMBL" id="MBD2195918.1"/>
    </source>
</evidence>
<dbReference type="RefSeq" id="WP_190547715.1">
    <property type="nucleotide sequence ID" value="NZ_CAWPNO010000035.1"/>
</dbReference>
<dbReference type="Pfam" id="PF11103">
    <property type="entry name" value="DUF2887"/>
    <property type="match status" value="1"/>
</dbReference>
<feature type="domain" description="DUF4351" evidence="1">
    <location>
        <begin position="213"/>
        <end position="271"/>
    </location>
</feature>
<dbReference type="EMBL" id="JACJQH010000013">
    <property type="protein sequence ID" value="MBD2195918.1"/>
    <property type="molecule type" value="Genomic_DNA"/>
</dbReference>
<reference evidence="2 3" key="1">
    <citation type="journal article" date="2020" name="ISME J.">
        <title>Comparative genomics reveals insights into cyanobacterial evolution and habitat adaptation.</title>
        <authorList>
            <person name="Chen M.Y."/>
            <person name="Teng W.K."/>
            <person name="Zhao L."/>
            <person name="Hu C.X."/>
            <person name="Zhou Y.K."/>
            <person name="Han B.P."/>
            <person name="Song L.R."/>
            <person name="Shu W.S."/>
        </authorList>
    </citation>
    <scope>NUCLEOTIDE SEQUENCE [LARGE SCALE GENOMIC DNA]</scope>
    <source>
        <strain evidence="2 3">FACHB-288</strain>
    </source>
</reference>